<dbReference type="Gene3D" id="3.90.550.10">
    <property type="entry name" value="Spore Coat Polysaccharide Biosynthesis Protein SpsA, Chain A"/>
    <property type="match status" value="1"/>
</dbReference>
<evidence type="ECO:0000256" key="2">
    <source>
        <dbReference type="ARBA" id="ARBA00022676"/>
    </source>
</evidence>
<dbReference type="EMBL" id="FQWC01000008">
    <property type="protein sequence ID" value="SHH49628.1"/>
    <property type="molecule type" value="Genomic_DNA"/>
</dbReference>
<dbReference type="STRING" id="370979.SAMN05443663_10843"/>
<feature type="domain" description="Glycosyltransferase 2-like" evidence="4">
    <location>
        <begin position="6"/>
        <end position="181"/>
    </location>
</feature>
<name>A0A1M5TG20_9FLAO</name>
<dbReference type="PANTHER" id="PTHR43179">
    <property type="entry name" value="RHAMNOSYLTRANSFERASE WBBL"/>
    <property type="match status" value="1"/>
</dbReference>
<dbReference type="InterPro" id="IPR029044">
    <property type="entry name" value="Nucleotide-diphossugar_trans"/>
</dbReference>
<dbReference type="RefSeq" id="WP_073417272.1">
    <property type="nucleotide sequence ID" value="NZ_FQWC01000008.1"/>
</dbReference>
<keyword evidence="2" id="KW-0328">Glycosyltransferase</keyword>
<dbReference type="Proteomes" id="UP000184071">
    <property type="component" value="Unassembled WGS sequence"/>
</dbReference>
<keyword evidence="3" id="KW-0808">Transferase</keyword>
<organism evidence="5 6">
    <name type="scientific">Flavobacterium defluvii</name>
    <dbReference type="NCBI Taxonomy" id="370979"/>
    <lineage>
        <taxon>Bacteria</taxon>
        <taxon>Pseudomonadati</taxon>
        <taxon>Bacteroidota</taxon>
        <taxon>Flavobacteriia</taxon>
        <taxon>Flavobacteriales</taxon>
        <taxon>Flavobacteriaceae</taxon>
        <taxon>Flavobacterium</taxon>
    </lineage>
</organism>
<dbReference type="PANTHER" id="PTHR43179:SF12">
    <property type="entry name" value="GALACTOFURANOSYLTRANSFERASE GLFT2"/>
    <property type="match status" value="1"/>
</dbReference>
<dbReference type="AlphaFoldDB" id="A0A1M5TG20"/>
<evidence type="ECO:0000256" key="1">
    <source>
        <dbReference type="ARBA" id="ARBA00006739"/>
    </source>
</evidence>
<evidence type="ECO:0000259" key="4">
    <source>
        <dbReference type="Pfam" id="PF00535"/>
    </source>
</evidence>
<keyword evidence="6" id="KW-1185">Reference proteome</keyword>
<dbReference type="SUPFAM" id="SSF53448">
    <property type="entry name" value="Nucleotide-diphospho-sugar transferases"/>
    <property type="match status" value="1"/>
</dbReference>
<dbReference type="InterPro" id="IPR001173">
    <property type="entry name" value="Glyco_trans_2-like"/>
</dbReference>
<gene>
    <name evidence="5" type="ORF">SAMN05443663_10843</name>
</gene>
<evidence type="ECO:0000313" key="6">
    <source>
        <dbReference type="Proteomes" id="UP000184071"/>
    </source>
</evidence>
<proteinExistence type="inferred from homology"/>
<sequence>MDKIAVVILNWNGVKLLEQFLPSVLQYSEEAVIYVADNASTDNSVNFVKENFPSVKIIQNTGNHGFAKGYNDALSHVNAEIYALVNSDIEVTENWLKPIIETFDKEKQTAIIQPKILDFKNKEFFEYAGGAGGFIDKYGFPFCRGRIFDTIEKDNGQYNDNCELFWASGACFFIRKEVYHQLKGFDEGFFAHQEEIDLCWRAKNEGHVIKYNSQSIVYHVGGATLQQGNPKKTYLNFRNSLLMLVKNLPEKGLFFVIFFRMILDGIAGIRFLTQGKFGHTFAILKAHFSFYSLSLKYHKKRKDFQIQQYYTVKSIVFLYYIKKLLVFKEIFNSNQNIKN</sequence>
<reference evidence="6" key="1">
    <citation type="submission" date="2016-11" db="EMBL/GenBank/DDBJ databases">
        <authorList>
            <person name="Varghese N."/>
            <person name="Submissions S."/>
        </authorList>
    </citation>
    <scope>NUCLEOTIDE SEQUENCE [LARGE SCALE GENOMIC DNA]</scope>
    <source>
        <strain evidence="6">DSM 17963</strain>
    </source>
</reference>
<dbReference type="CDD" id="cd04186">
    <property type="entry name" value="GT_2_like_c"/>
    <property type="match status" value="1"/>
</dbReference>
<accession>A0A1M5TG20</accession>
<dbReference type="Pfam" id="PF00535">
    <property type="entry name" value="Glycos_transf_2"/>
    <property type="match status" value="1"/>
</dbReference>
<protein>
    <recommendedName>
        <fullName evidence="4">Glycosyltransferase 2-like domain-containing protein</fullName>
    </recommendedName>
</protein>
<evidence type="ECO:0000313" key="5">
    <source>
        <dbReference type="EMBL" id="SHH49628.1"/>
    </source>
</evidence>
<dbReference type="GO" id="GO:0016757">
    <property type="term" value="F:glycosyltransferase activity"/>
    <property type="evidence" value="ECO:0007669"/>
    <property type="project" value="UniProtKB-KW"/>
</dbReference>
<comment type="similarity">
    <text evidence="1">Belongs to the glycosyltransferase 2 family.</text>
</comment>
<dbReference type="OrthoDB" id="9771846at2"/>
<evidence type="ECO:0000256" key="3">
    <source>
        <dbReference type="ARBA" id="ARBA00022679"/>
    </source>
</evidence>